<accession>C1ECF1</accession>
<dbReference type="Proteomes" id="UP000002009">
    <property type="component" value="Chromosome 9"/>
</dbReference>
<feature type="compositionally biased region" description="Polar residues" evidence="1">
    <location>
        <begin position="15"/>
        <end position="31"/>
    </location>
</feature>
<reference evidence="2 3" key="1">
    <citation type="journal article" date="2009" name="Science">
        <title>Green evolution and dynamic adaptations revealed by genomes of the marine picoeukaryotes Micromonas.</title>
        <authorList>
            <person name="Worden A.Z."/>
            <person name="Lee J.H."/>
            <person name="Mock T."/>
            <person name="Rouze P."/>
            <person name="Simmons M.P."/>
            <person name="Aerts A.L."/>
            <person name="Allen A.E."/>
            <person name="Cuvelier M.L."/>
            <person name="Derelle E."/>
            <person name="Everett M.V."/>
            <person name="Foulon E."/>
            <person name="Grimwood J."/>
            <person name="Gundlach H."/>
            <person name="Henrissat B."/>
            <person name="Napoli C."/>
            <person name="McDonald S.M."/>
            <person name="Parker M.S."/>
            <person name="Rombauts S."/>
            <person name="Salamov A."/>
            <person name="Von Dassow P."/>
            <person name="Badger J.H."/>
            <person name="Coutinho P.M."/>
            <person name="Demir E."/>
            <person name="Dubchak I."/>
            <person name="Gentemann C."/>
            <person name="Eikrem W."/>
            <person name="Gready J.E."/>
            <person name="John U."/>
            <person name="Lanier W."/>
            <person name="Lindquist E.A."/>
            <person name="Lucas S."/>
            <person name="Mayer K.F."/>
            <person name="Moreau H."/>
            <person name="Not F."/>
            <person name="Otillar R."/>
            <person name="Panaud O."/>
            <person name="Pangilinan J."/>
            <person name="Paulsen I."/>
            <person name="Piegu B."/>
            <person name="Poliakov A."/>
            <person name="Robbens S."/>
            <person name="Schmutz J."/>
            <person name="Toulza E."/>
            <person name="Wyss T."/>
            <person name="Zelensky A."/>
            <person name="Zhou K."/>
            <person name="Armbrust E.V."/>
            <person name="Bhattacharya D."/>
            <person name="Goodenough U.W."/>
            <person name="Van de Peer Y."/>
            <person name="Grigoriev I.V."/>
        </authorList>
    </citation>
    <scope>NUCLEOTIDE SEQUENCE [LARGE SCALE GENOMIC DNA]</scope>
    <source>
        <strain evidence="3">RCC299 / NOUM17</strain>
    </source>
</reference>
<dbReference type="GeneID" id="8246498"/>
<dbReference type="OrthoDB" id="46395at2759"/>
<evidence type="ECO:0000256" key="1">
    <source>
        <dbReference type="SAM" id="MobiDB-lite"/>
    </source>
</evidence>
<protein>
    <submittedName>
        <fullName evidence="2">Uncharacterized protein</fullName>
    </submittedName>
</protein>
<proteinExistence type="predicted"/>
<feature type="region of interest" description="Disordered" evidence="1">
    <location>
        <begin position="1"/>
        <end position="36"/>
    </location>
</feature>
<dbReference type="AlphaFoldDB" id="C1ECF1"/>
<evidence type="ECO:0000313" key="3">
    <source>
        <dbReference type="Proteomes" id="UP000002009"/>
    </source>
</evidence>
<evidence type="ECO:0000313" key="2">
    <source>
        <dbReference type="EMBL" id="ACO65573.1"/>
    </source>
</evidence>
<keyword evidence="3" id="KW-1185">Reference proteome</keyword>
<dbReference type="EMBL" id="CP001329">
    <property type="protein sequence ID" value="ACO65573.1"/>
    <property type="molecule type" value="Genomic_DNA"/>
</dbReference>
<dbReference type="OMA" id="GKEREMC"/>
<dbReference type="RefSeq" id="XP_002504315.1">
    <property type="nucleotide sequence ID" value="XM_002504269.1"/>
</dbReference>
<name>C1ECF1_MICCC</name>
<organism evidence="2 3">
    <name type="scientific">Micromonas commoda (strain RCC299 / NOUM17 / CCMP2709)</name>
    <name type="common">Picoplanktonic green alga</name>
    <dbReference type="NCBI Taxonomy" id="296587"/>
    <lineage>
        <taxon>Eukaryota</taxon>
        <taxon>Viridiplantae</taxon>
        <taxon>Chlorophyta</taxon>
        <taxon>Mamiellophyceae</taxon>
        <taxon>Mamiellales</taxon>
        <taxon>Mamiellaceae</taxon>
        <taxon>Micromonas</taxon>
    </lineage>
</organism>
<dbReference type="PANTHER" id="PTHR37163">
    <property type="entry name" value="CONSERVED PROTEIN"/>
    <property type="match status" value="1"/>
</dbReference>
<sequence length="269" mass="29658">MGAALSTRKGRESKSGPTSGVVNPQHASTQHSDVHVDLNDPEVSSAVREYASRVSQFTEADERWLRSNQDAKRLDANVRVVGVAARHAVTGHPVVLVTYPLRVAYDRSRAGRKGYSTHKWDSRKKDGRVPWTNTFWLVCPEVVSAVGRLEHAGLVRDFHAKFVKGDPTHDADAAATFAKQHARYAAFRWSLLSDEDKEHCEKEGYASVLRDCGVGGLRFVNQVKCLHLQYGHYLASGGDNVVGEWTRAELVRRGESIGRGEDASAPVEG</sequence>
<dbReference type="InterPro" id="IPR007511">
    <property type="entry name" value="DUF501"/>
</dbReference>
<dbReference type="KEGG" id="mis:MICPUN_61396"/>
<dbReference type="Pfam" id="PF04417">
    <property type="entry name" value="DUF501"/>
    <property type="match status" value="1"/>
</dbReference>
<dbReference type="PANTHER" id="PTHR37163:SF1">
    <property type="entry name" value="DUF501 DOMAIN-CONTAINING PROTEIN"/>
    <property type="match status" value="1"/>
</dbReference>
<dbReference type="InParanoid" id="C1ECF1"/>
<gene>
    <name evidence="2" type="ORF">MICPUN_61396</name>
</gene>